<gene>
    <name evidence="3" type="ORF">CDO81_25460</name>
</gene>
<comment type="caution">
    <text evidence="3">The sequence shown here is derived from an EMBL/GenBank/DDBJ whole genome shotgun (WGS) entry which is preliminary data.</text>
</comment>
<dbReference type="EMBL" id="NISI01000018">
    <property type="protein sequence ID" value="OWR00536.1"/>
    <property type="molecule type" value="Genomic_DNA"/>
</dbReference>
<evidence type="ECO:0000259" key="2">
    <source>
        <dbReference type="Pfam" id="PF13559"/>
    </source>
</evidence>
<evidence type="ECO:0000256" key="1">
    <source>
        <dbReference type="SAM" id="Phobius"/>
    </source>
</evidence>
<sequence>MQAASAVEADPLLGGFEKGRTLKFKTKDSKPNEDDVNWWLALFKNLSFGLRLVVWLVVAGLFILALLRLRDWLKRSGPATLQAPDAPTHIGSLDIRPESLPDDIGLAARHLLEQGALRAALSLLYRGALSRLVHAHGVPIRAASTERDCLKLAAAHLPPAQHAFLAELVSAWQAVAYAHRELPRDDATQLCLRFEAAMAAPAGARA</sequence>
<name>A0A254N788_9BURK</name>
<dbReference type="Pfam" id="PF13559">
    <property type="entry name" value="DUF4129"/>
    <property type="match status" value="1"/>
</dbReference>
<feature type="transmembrane region" description="Helical" evidence="1">
    <location>
        <begin position="48"/>
        <end position="67"/>
    </location>
</feature>
<dbReference type="Proteomes" id="UP000197446">
    <property type="component" value="Unassembled WGS sequence"/>
</dbReference>
<accession>A0A254N788</accession>
<keyword evidence="1" id="KW-1133">Transmembrane helix</keyword>
<proteinExistence type="predicted"/>
<evidence type="ECO:0000313" key="3">
    <source>
        <dbReference type="EMBL" id="OWR00536.1"/>
    </source>
</evidence>
<keyword evidence="4" id="KW-1185">Reference proteome</keyword>
<dbReference type="InterPro" id="IPR025403">
    <property type="entry name" value="TgpA-like_C"/>
</dbReference>
<dbReference type="OrthoDB" id="8849184at2"/>
<organism evidence="3 4">
    <name type="scientific">Roseateles puraquae</name>
    <dbReference type="NCBI Taxonomy" id="431059"/>
    <lineage>
        <taxon>Bacteria</taxon>
        <taxon>Pseudomonadati</taxon>
        <taxon>Pseudomonadota</taxon>
        <taxon>Betaproteobacteria</taxon>
        <taxon>Burkholderiales</taxon>
        <taxon>Sphaerotilaceae</taxon>
        <taxon>Roseateles</taxon>
    </lineage>
</organism>
<evidence type="ECO:0000313" key="4">
    <source>
        <dbReference type="Proteomes" id="UP000197446"/>
    </source>
</evidence>
<keyword evidence="1" id="KW-0472">Membrane</keyword>
<protein>
    <submittedName>
        <fullName evidence="3">DUF4129 domain-containing protein</fullName>
    </submittedName>
</protein>
<dbReference type="AlphaFoldDB" id="A0A254N788"/>
<reference evidence="3 4" key="1">
    <citation type="journal article" date="2007" name="Int. J. Syst. Evol. Microbiol.">
        <title>Description of Pelomonas aquatica sp. nov. and Pelomonas puraquae sp. nov., isolated from industrial and haemodialysis water.</title>
        <authorList>
            <person name="Gomila M."/>
            <person name="Bowien B."/>
            <person name="Falsen E."/>
            <person name="Moore E.R."/>
            <person name="Lalucat J."/>
        </authorList>
    </citation>
    <scope>NUCLEOTIDE SEQUENCE [LARGE SCALE GENOMIC DNA]</scope>
    <source>
        <strain evidence="3 4">CCUG 52769</strain>
    </source>
</reference>
<keyword evidence="1" id="KW-0812">Transmembrane</keyword>
<feature type="domain" description="Protein-glutamine gamma-glutamyltransferase-like C-terminal" evidence="2">
    <location>
        <begin position="124"/>
        <end position="191"/>
    </location>
</feature>